<dbReference type="EMBL" id="JAMWBK010000002">
    <property type="protein sequence ID" value="KAJ8907354.1"/>
    <property type="molecule type" value="Genomic_DNA"/>
</dbReference>
<feature type="region of interest" description="Disordered" evidence="1">
    <location>
        <begin position="84"/>
        <end position="127"/>
    </location>
</feature>
<organism evidence="3 4">
    <name type="scientific">Rhodosorus marinus</name>
    <dbReference type="NCBI Taxonomy" id="101924"/>
    <lineage>
        <taxon>Eukaryota</taxon>
        <taxon>Rhodophyta</taxon>
        <taxon>Stylonematophyceae</taxon>
        <taxon>Stylonematales</taxon>
        <taxon>Stylonemataceae</taxon>
        <taxon>Rhodosorus</taxon>
    </lineage>
</organism>
<dbReference type="AlphaFoldDB" id="A0AAV8UXM6"/>
<dbReference type="PANTHER" id="PTHR10887">
    <property type="entry name" value="DNA2/NAM7 HELICASE FAMILY"/>
    <property type="match status" value="1"/>
</dbReference>
<feature type="domain" description="AAA+ ATPase" evidence="2">
    <location>
        <begin position="515"/>
        <end position="768"/>
    </location>
</feature>
<dbReference type="GO" id="GO:0004386">
    <property type="term" value="F:helicase activity"/>
    <property type="evidence" value="ECO:0007669"/>
    <property type="project" value="InterPro"/>
</dbReference>
<dbReference type="Gene3D" id="3.40.50.300">
    <property type="entry name" value="P-loop containing nucleotide triphosphate hydrolases"/>
    <property type="match status" value="2"/>
</dbReference>
<protein>
    <recommendedName>
        <fullName evidence="2">AAA+ ATPase domain-containing protein</fullName>
    </recommendedName>
</protein>
<evidence type="ECO:0000313" key="4">
    <source>
        <dbReference type="Proteomes" id="UP001157974"/>
    </source>
</evidence>
<dbReference type="PANTHER" id="PTHR10887:SF518">
    <property type="entry name" value="RNA HELICASE NONSENSE MRNA REDUCING FACTOR"/>
    <property type="match status" value="1"/>
</dbReference>
<dbReference type="InterPro" id="IPR047187">
    <property type="entry name" value="SF1_C_Upf1"/>
</dbReference>
<dbReference type="CDD" id="cd18808">
    <property type="entry name" value="SF1_C_Upf1"/>
    <property type="match status" value="1"/>
</dbReference>
<dbReference type="Pfam" id="PF13087">
    <property type="entry name" value="AAA_12"/>
    <property type="match status" value="1"/>
</dbReference>
<evidence type="ECO:0000313" key="3">
    <source>
        <dbReference type="EMBL" id="KAJ8907354.1"/>
    </source>
</evidence>
<dbReference type="InterPro" id="IPR045055">
    <property type="entry name" value="DNA2/NAM7-like"/>
</dbReference>
<reference evidence="3 4" key="1">
    <citation type="journal article" date="2023" name="Nat. Commun.">
        <title>Origin of minicircular mitochondrial genomes in red algae.</title>
        <authorList>
            <person name="Lee Y."/>
            <person name="Cho C.H."/>
            <person name="Lee Y.M."/>
            <person name="Park S.I."/>
            <person name="Yang J.H."/>
            <person name="West J.A."/>
            <person name="Bhattacharya D."/>
            <person name="Yoon H.S."/>
        </authorList>
    </citation>
    <scope>NUCLEOTIDE SEQUENCE [LARGE SCALE GENOMIC DNA]</scope>
    <source>
        <strain evidence="3 4">CCMP1338</strain>
        <tissue evidence="3">Whole cell</tissue>
    </source>
</reference>
<proteinExistence type="predicted"/>
<dbReference type="SUPFAM" id="SSF52540">
    <property type="entry name" value="P-loop containing nucleoside triphosphate hydrolases"/>
    <property type="match status" value="1"/>
</dbReference>
<dbReference type="InterPro" id="IPR041677">
    <property type="entry name" value="DNA2/NAM7_AAA_11"/>
</dbReference>
<comment type="caution">
    <text evidence="3">The sequence shown here is derived from an EMBL/GenBank/DDBJ whole genome shotgun (WGS) entry which is preliminary data.</text>
</comment>
<accession>A0AAV8UXM6</accession>
<keyword evidence="4" id="KW-1185">Reference proteome</keyword>
<evidence type="ECO:0000256" key="1">
    <source>
        <dbReference type="SAM" id="MobiDB-lite"/>
    </source>
</evidence>
<dbReference type="InterPro" id="IPR041679">
    <property type="entry name" value="DNA2/NAM7-like_C"/>
</dbReference>
<sequence length="937" mass="104083">MSENWEKTHGVLYTKQKTQKSKKWHDGKLKVQKIQDRYRVTLIDEDGSILESTTRNEDVAVGDDVEIVHFLLQIEEIEKLYGVQGHGGQQSSPRVDVKKQVNGESTEPSIGRASRQPLNKRKRHVEPTATPLTYEEVPEAGRSDEELVRLLRASLARVNSNHCELQRILPESENGNEVQYSEPTMKVDHAMEGQVERPEFEAANSALLTPTSNQKFKPPRLTRAVPRDSVNKMDLETVSPTGMQRLEAVKQPKFTLFFPSRVYVQTHPRKTREVKIPNTFECIREYCHAYREALYEEVNLQLHEQAKRFYTAVDENTKKLPSSQEIVRAARRAGLSVFSDVSLSTGAHGTASRKSRLFLSFKDRGKSEDFVRGTLWALFDRHFFLSGPQGNRSTGVYFLASMCYGLSSTGSVEVEPFGETPPSGLGDDSSLLALRCPDVQSEIAALQVYEERADDIRKLGCLDRLLGRPRESGIPGTPETMERDTNIDILSLNRSQTAVLQLATSWFSSSSEDSNHSFALLHGPPGTGKTHTIVSLILHLLAEKQSDDLKILVAATTNVAVDNILRSLLRRGFESFVRIGSVRRIHRSLLPYTVLGGSGSEDQQELGRLIKARAGTPEEIAAYEALLAELRRGAKLEALKNASLVGSTCASIGSPSFASCKGKFDLVIIDEASQMIEPQALLPILAGKRGVKTVLSGDPEQLPPTLGGGEDKDCNGLGKTLFERLKSISQLQVPCFFLDTQYRSHPKLSRISNELFYSSRLLDGVAPDDRKPFLPNLPHFVVANVDDGQEKYSKSGSYTNPSEARAIATSVKEMVALGVDKSSIGVICIYKAQVQLVLDYVGGEDDHRGLQVSTVDAFQGAERDVIFLSTVRTTSFGKLLVSWKRINVALSRAKTHLFVLGKESLLRKNPTWRKVTSISTQMSVNQWLSTINSYNHT</sequence>
<dbReference type="Pfam" id="PF13086">
    <property type="entry name" value="AAA_11"/>
    <property type="match status" value="2"/>
</dbReference>
<gene>
    <name evidence="3" type="ORF">NDN08_007468</name>
</gene>
<dbReference type="SMART" id="SM00382">
    <property type="entry name" value="AAA"/>
    <property type="match status" value="1"/>
</dbReference>
<dbReference type="Proteomes" id="UP001157974">
    <property type="component" value="Unassembled WGS sequence"/>
</dbReference>
<dbReference type="InterPro" id="IPR018838">
    <property type="entry name" value="ZGRF1-like_N"/>
</dbReference>
<dbReference type="InterPro" id="IPR003593">
    <property type="entry name" value="AAA+_ATPase"/>
</dbReference>
<dbReference type="Pfam" id="PF10382">
    <property type="entry name" value="ZGRF1-like_N"/>
    <property type="match status" value="1"/>
</dbReference>
<evidence type="ECO:0000259" key="2">
    <source>
        <dbReference type="SMART" id="SM00382"/>
    </source>
</evidence>
<dbReference type="InterPro" id="IPR027417">
    <property type="entry name" value="P-loop_NTPase"/>
</dbReference>
<name>A0AAV8UXM6_9RHOD</name>